<dbReference type="EnsemblMetazoa" id="AQUA000721-RA">
    <property type="protein sequence ID" value="AQUA000721-PA"/>
    <property type="gene ID" value="AQUA000721"/>
</dbReference>
<reference evidence="1" key="1">
    <citation type="submission" date="2020-05" db="UniProtKB">
        <authorList>
            <consortium name="EnsemblMetazoa"/>
        </authorList>
    </citation>
    <scope>IDENTIFICATION</scope>
    <source>
        <strain evidence="1">SANGQUA</strain>
    </source>
</reference>
<accession>A0A182WT67</accession>
<dbReference type="AlphaFoldDB" id="A0A182WT67"/>
<evidence type="ECO:0000313" key="2">
    <source>
        <dbReference type="Proteomes" id="UP000076407"/>
    </source>
</evidence>
<keyword evidence="2" id="KW-1185">Reference proteome</keyword>
<organism evidence="1 2">
    <name type="scientific">Anopheles quadriannulatus</name>
    <name type="common">Mosquito</name>
    <dbReference type="NCBI Taxonomy" id="34691"/>
    <lineage>
        <taxon>Eukaryota</taxon>
        <taxon>Metazoa</taxon>
        <taxon>Ecdysozoa</taxon>
        <taxon>Arthropoda</taxon>
        <taxon>Hexapoda</taxon>
        <taxon>Insecta</taxon>
        <taxon>Pterygota</taxon>
        <taxon>Neoptera</taxon>
        <taxon>Endopterygota</taxon>
        <taxon>Diptera</taxon>
        <taxon>Nematocera</taxon>
        <taxon>Culicoidea</taxon>
        <taxon>Culicidae</taxon>
        <taxon>Anophelinae</taxon>
        <taxon>Anopheles</taxon>
    </lineage>
</organism>
<dbReference type="Proteomes" id="UP000076407">
    <property type="component" value="Unassembled WGS sequence"/>
</dbReference>
<proteinExistence type="predicted"/>
<evidence type="ECO:0000313" key="1">
    <source>
        <dbReference type="EnsemblMetazoa" id="AQUA000721-PA"/>
    </source>
</evidence>
<sequence length="158" mass="17631">MVQRNSDDSCVKWCYPQIAFYSMNGPTKKMDSLLKLDLNVKLGNHIGSNCFQLIINHYPPESFSGSRMKKDDKITKDKMMDRKIFVNRRMQKPQMPKIISTTTMMIDTSPHVGMPISWANASVISAALSPSFSASPLVGVAVLKSSFSSETSHILQKA</sequence>
<name>A0A182WT67_ANOQN</name>
<protein>
    <submittedName>
        <fullName evidence="1">Uncharacterized protein</fullName>
    </submittedName>
</protein>
<dbReference type="VEuPathDB" id="VectorBase:AQUA017858"/>